<evidence type="ECO:0000313" key="8">
    <source>
        <dbReference type="Proteomes" id="UP001154282"/>
    </source>
</evidence>
<dbReference type="GO" id="GO:0006351">
    <property type="term" value="P:DNA-templated transcription"/>
    <property type="evidence" value="ECO:0007669"/>
    <property type="project" value="InterPro"/>
</dbReference>
<dbReference type="SUPFAM" id="SSF47459">
    <property type="entry name" value="HLH, helix-loop-helix DNA-binding domain"/>
    <property type="match status" value="1"/>
</dbReference>
<reference evidence="7" key="1">
    <citation type="submission" date="2022-08" db="EMBL/GenBank/DDBJ databases">
        <authorList>
            <person name="Gutierrez-Valencia J."/>
        </authorList>
    </citation>
    <scope>NUCLEOTIDE SEQUENCE</scope>
</reference>
<name>A0AAV0HSL0_9ROSI</name>
<dbReference type="PROSITE" id="PS50888">
    <property type="entry name" value="BHLH"/>
    <property type="match status" value="1"/>
</dbReference>
<organism evidence="7 8">
    <name type="scientific">Linum tenue</name>
    <dbReference type="NCBI Taxonomy" id="586396"/>
    <lineage>
        <taxon>Eukaryota</taxon>
        <taxon>Viridiplantae</taxon>
        <taxon>Streptophyta</taxon>
        <taxon>Embryophyta</taxon>
        <taxon>Tracheophyta</taxon>
        <taxon>Spermatophyta</taxon>
        <taxon>Magnoliopsida</taxon>
        <taxon>eudicotyledons</taxon>
        <taxon>Gunneridae</taxon>
        <taxon>Pentapetalae</taxon>
        <taxon>rosids</taxon>
        <taxon>fabids</taxon>
        <taxon>Malpighiales</taxon>
        <taxon>Linaceae</taxon>
        <taxon>Linum</taxon>
    </lineage>
</organism>
<evidence type="ECO:0000256" key="2">
    <source>
        <dbReference type="ARBA" id="ARBA00023015"/>
    </source>
</evidence>
<keyword evidence="3" id="KW-0804">Transcription</keyword>
<dbReference type="GO" id="GO:0003700">
    <property type="term" value="F:DNA-binding transcription factor activity"/>
    <property type="evidence" value="ECO:0007669"/>
    <property type="project" value="InterPro"/>
</dbReference>
<evidence type="ECO:0000256" key="5">
    <source>
        <dbReference type="SAM" id="MobiDB-lite"/>
    </source>
</evidence>
<evidence type="ECO:0000256" key="4">
    <source>
        <dbReference type="ARBA" id="ARBA00023242"/>
    </source>
</evidence>
<feature type="domain" description="BHLH" evidence="6">
    <location>
        <begin position="83"/>
        <end position="133"/>
    </location>
</feature>
<dbReference type="GO" id="GO:0005634">
    <property type="term" value="C:nucleus"/>
    <property type="evidence" value="ECO:0007669"/>
    <property type="project" value="UniProtKB-SubCell"/>
</dbReference>
<protein>
    <recommendedName>
        <fullName evidence="6">BHLH domain-containing protein</fullName>
    </recommendedName>
</protein>
<comment type="caution">
    <text evidence="7">The sequence shown here is derived from an EMBL/GenBank/DDBJ whole genome shotgun (WGS) entry which is preliminary data.</text>
</comment>
<evidence type="ECO:0000313" key="7">
    <source>
        <dbReference type="EMBL" id="CAI0388136.1"/>
    </source>
</evidence>
<keyword evidence="2" id="KW-0805">Transcription regulation</keyword>
<feature type="compositionally biased region" description="Basic and acidic residues" evidence="5">
    <location>
        <begin position="390"/>
        <end position="403"/>
    </location>
</feature>
<feature type="region of interest" description="Disordered" evidence="5">
    <location>
        <begin position="382"/>
        <end position="403"/>
    </location>
</feature>
<dbReference type="PANTHER" id="PTHR46412:SF9">
    <property type="entry name" value="TRANSCRIPTION FACTOR BIM3"/>
    <property type="match status" value="1"/>
</dbReference>
<dbReference type="PANTHER" id="PTHR46412">
    <property type="entry name" value="BES1-INTERACTING MYC-LIKE PROTEIN"/>
    <property type="match status" value="1"/>
</dbReference>
<keyword evidence="8" id="KW-1185">Reference proteome</keyword>
<proteinExistence type="predicted"/>
<keyword evidence="4" id="KW-0539">Nucleus</keyword>
<dbReference type="Pfam" id="PF00010">
    <property type="entry name" value="HLH"/>
    <property type="match status" value="1"/>
</dbReference>
<dbReference type="InterPro" id="IPR011598">
    <property type="entry name" value="bHLH_dom"/>
</dbReference>
<dbReference type="Proteomes" id="UP001154282">
    <property type="component" value="Unassembled WGS sequence"/>
</dbReference>
<dbReference type="InterPro" id="IPR036638">
    <property type="entry name" value="HLH_DNA-bd_sf"/>
</dbReference>
<evidence type="ECO:0000256" key="1">
    <source>
        <dbReference type="ARBA" id="ARBA00004123"/>
    </source>
</evidence>
<dbReference type="SMART" id="SM00353">
    <property type="entry name" value="HLH"/>
    <property type="match status" value="1"/>
</dbReference>
<feature type="compositionally biased region" description="Basic and acidic residues" evidence="5">
    <location>
        <begin position="88"/>
        <end position="98"/>
    </location>
</feature>
<evidence type="ECO:0000259" key="6">
    <source>
        <dbReference type="PROSITE" id="PS50888"/>
    </source>
</evidence>
<dbReference type="InterPro" id="IPR044295">
    <property type="entry name" value="BIM1/2/3"/>
</dbReference>
<dbReference type="Gene3D" id="4.10.280.10">
    <property type="entry name" value="Helix-loop-helix DNA-binding domain"/>
    <property type="match status" value="1"/>
</dbReference>
<sequence>MLPKHLCVCVELPKSLSSTFSEPGIPWRLITEFHSVTCREMMKSGNGKSHAEEEDDGDDYDSPSSRGEMTKDDGKSSDQKGKTHRSKHSETEQRRRSKINERFQVLRELIPQNDQKRDKASFLLEVIGYIQFLQERLHRYEGSYNGSSQVPAKLTPWKTHLPSETLVDHSQILKIGSAHESTVALANARSSMEFDLEASTICKALNHAPGTPPVQYNMLPDSSMLGAIRGLNDMSTPCLQDSTSDTENMAHQIQSELWHGQPFVTECTAPSSVLNGQQLTREGGTASVSDVYSQGVLSSLAQALQSSGVDLSQTSISVQINVDKSANHGPTALGLSPPKVFFLFNPLLALAWWILVTSLAHTTSLIPQVDEEAQYLNNQVMEEQSPADESDQHSCKRLRTENC</sequence>
<feature type="compositionally biased region" description="Acidic residues" evidence="5">
    <location>
        <begin position="52"/>
        <end position="61"/>
    </location>
</feature>
<evidence type="ECO:0000256" key="3">
    <source>
        <dbReference type="ARBA" id="ARBA00023163"/>
    </source>
</evidence>
<comment type="subcellular location">
    <subcellularLocation>
        <location evidence="1">Nucleus</location>
    </subcellularLocation>
</comment>
<accession>A0AAV0HSL0</accession>
<feature type="region of interest" description="Disordered" evidence="5">
    <location>
        <begin position="44"/>
        <end position="98"/>
    </location>
</feature>
<dbReference type="GO" id="GO:0046983">
    <property type="term" value="F:protein dimerization activity"/>
    <property type="evidence" value="ECO:0007669"/>
    <property type="project" value="InterPro"/>
</dbReference>
<dbReference type="AlphaFoldDB" id="A0AAV0HSL0"/>
<gene>
    <name evidence="7" type="ORF">LITE_LOCUS5729</name>
</gene>
<dbReference type="EMBL" id="CAMGYJ010000002">
    <property type="protein sequence ID" value="CAI0388136.1"/>
    <property type="molecule type" value="Genomic_DNA"/>
</dbReference>
<feature type="compositionally biased region" description="Basic and acidic residues" evidence="5">
    <location>
        <begin position="68"/>
        <end position="81"/>
    </location>
</feature>
<dbReference type="CDD" id="cd11453">
    <property type="entry name" value="bHLH_AtBIM_like"/>
    <property type="match status" value="1"/>
</dbReference>